<dbReference type="InterPro" id="IPR016024">
    <property type="entry name" value="ARM-type_fold"/>
</dbReference>
<reference evidence="10 12" key="2">
    <citation type="journal article" date="2013" name="Nature">
        <title>Insights into bilaterian evolution from three spiralian genomes.</title>
        <authorList>
            <person name="Simakov O."/>
            <person name="Marletaz F."/>
            <person name="Cho S.J."/>
            <person name="Edsinger-Gonzales E."/>
            <person name="Havlak P."/>
            <person name="Hellsten U."/>
            <person name="Kuo D.H."/>
            <person name="Larsson T."/>
            <person name="Lv J."/>
            <person name="Arendt D."/>
            <person name="Savage R."/>
            <person name="Osoegawa K."/>
            <person name="de Jong P."/>
            <person name="Grimwood J."/>
            <person name="Chapman J.A."/>
            <person name="Shapiro H."/>
            <person name="Aerts A."/>
            <person name="Otillar R.P."/>
            <person name="Terry A.Y."/>
            <person name="Boore J.L."/>
            <person name="Grigoriev I.V."/>
            <person name="Lindberg D.R."/>
            <person name="Seaver E.C."/>
            <person name="Weisblat D.A."/>
            <person name="Putnam N.H."/>
            <person name="Rokhsar D.S."/>
        </authorList>
    </citation>
    <scope>NUCLEOTIDE SEQUENCE</scope>
    <source>
        <strain evidence="10 12">I ESC-2004</strain>
    </source>
</reference>
<dbReference type="PANTHER" id="PTHR14222">
    <property type="entry name" value="CONDENSIN"/>
    <property type="match status" value="1"/>
</dbReference>
<comment type="subcellular location">
    <subcellularLocation>
        <location evidence="1">Nucleus</location>
    </subcellularLocation>
</comment>
<dbReference type="InterPro" id="IPR026971">
    <property type="entry name" value="CND1/NCAPD3"/>
</dbReference>
<dbReference type="GO" id="GO:0000796">
    <property type="term" value="C:condensin complex"/>
    <property type="evidence" value="ECO:0007669"/>
    <property type="project" value="TreeGrafter"/>
</dbReference>
<feature type="region of interest" description="Disordered" evidence="8">
    <location>
        <begin position="1448"/>
        <end position="1525"/>
    </location>
</feature>
<dbReference type="SUPFAM" id="SSF48371">
    <property type="entry name" value="ARM repeat"/>
    <property type="match status" value="1"/>
</dbReference>
<evidence type="ECO:0000256" key="3">
    <source>
        <dbReference type="ARBA" id="ARBA00022776"/>
    </source>
</evidence>
<reference evidence="11" key="3">
    <citation type="submission" date="2015-06" db="UniProtKB">
        <authorList>
            <consortium name="EnsemblMetazoa"/>
        </authorList>
    </citation>
    <scope>IDENTIFICATION</scope>
</reference>
<dbReference type="EnsemblMetazoa" id="CapteT228279">
    <property type="protein sequence ID" value="CapteP228279"/>
    <property type="gene ID" value="CapteG228279"/>
</dbReference>
<dbReference type="InterPro" id="IPR021133">
    <property type="entry name" value="HEAT_type_2"/>
</dbReference>
<dbReference type="EMBL" id="KB298871">
    <property type="protein sequence ID" value="ELU08659.1"/>
    <property type="molecule type" value="Genomic_DNA"/>
</dbReference>
<protein>
    <recommendedName>
        <fullName evidence="9">Condensin complex subunit 1 C-terminal domain-containing protein</fullName>
    </recommendedName>
</protein>
<dbReference type="GO" id="GO:0010032">
    <property type="term" value="P:meiotic chromosome condensation"/>
    <property type="evidence" value="ECO:0007669"/>
    <property type="project" value="TreeGrafter"/>
</dbReference>
<feature type="compositionally biased region" description="Polar residues" evidence="8">
    <location>
        <begin position="1495"/>
        <end position="1506"/>
    </location>
</feature>
<feature type="region of interest" description="Disordered" evidence="8">
    <location>
        <begin position="173"/>
        <end position="197"/>
    </location>
</feature>
<sequence length="1525" mass="171632">MAQKERIVDVLSKLNLSLLSDEWVKSAWENDFVDPESPPDDFEIQISEISLKTELQKLNAALVPWVEGAQGLSGEGLWTILIESDISHRKLIAYLFVLMQFWTEPSASTQLKLSSVFAANTYLILLTVPGSGAFKVFNAEIFDKVLCILQSWLKIGTSKRKISVSKRTGSSKRRSKEISMEDDEDEEEEEEQDEVEDSFLPKDLDALHKAFRLLLMVVKNLVKLLSVHSLKSCDMALEKVVSCLIQLLRLHLESEGFKMDLDRDLDEVTSTMHLSFKGLQLICTDLQGSVKDNSLLVFRLLLPSLLMLFGDDNKSVAAQTIPRHVQLLAQHVVAFVGLMLRRDDSVLASSVRILLQQMCVKVADKADYRIKVAQHVATMLKQLPAADRTSMVQWVHKYSKNSKISYRSFALDLITILINDYENPQSCEISDSVSMDELTQRALIYLLVGRCSDVAPSVRARAITALAKCTCTKQPYLLQTIRDIITPGDGARPAVTRIVPTPELLRVLPMTALPDAQGLVSMLKRRAGDEKVHVRKAALQAIEGFVRLLPAENRSENMSIISDRCQDPSVSVRKQAMTSLTDLLMESPLDQNLQKIWLNGVLPLVVDRESSVQEKCQDFLEDLLFSKVVAISKMNSEGHRLAWDLLNILASDEHSQLRSYLQKVSLTLGKKGVFKISLFRAIQTHCNTDNNRGAWMLLAILAPYAPKMDAIFVCDYWKDKVTKIEESEYATVERVLQVLAYFAKNLPEDDVSYLIDDLKTRLMDFVLPPQVTAAIITTLSKLCEAYSTQDEVSTQRNTQLWFHGLLQQCDSYLSNVILSDDKGVPEEGRLISYLFTLGEIAQLCPDKIPKRVYMLVQSLVASPAISSPDGSSQNSSQGSTQEFQVLSQFRGSNMSPKIRAFAFICLGKLCLQNEDLAKSVIAALARELDVSEDIAIRNNVIIILSDLCVRYTNMVDHYVSSMTSCLRDPSSLVRKQTLTVLTRLLQEDYLKWRGPLFFQYAAVLVDEDRDIASFCEFCLLHLLLQRHPTMFFNHFVECIYHYNSYEEHKTYNKFTQSEKQKKLFCIEGKQNFEKRMKIYQFLLRHMQDSHKFQLTAKLTQDILGAVVDETIPFNAKTEVLLEDALQVLTCKEIKLASLKTNTQDEVAENETEMAAVVLNVAKKNLISQAMKKNIVENIIPTVISLKHMLERHHSSALKWLMLYLCDVMRNYKNEVKDFLAADSQMASEIQYDLKRFEEQQKTPVATSQGQGSPVSRQLPLLTLAAESSQNKEQRSSMAAPPPKNPDFSTLAILNSARKAMVARAQSAGTPLPATPRDRRRTSMNQSKHVGWADSGDDVVFETAVEAVGVTCRHLRHDQKCSFQGPGTPLAKTQQPSRAISTPSANVTMSNITFMPGDLSLIAASPTLANKGIVWSLHWSFIQMICVENRKANTESQSNEEKHVIMMMSPEQARPKPKVWNVTAKDSPNENHSNENPTSPVVRRKSSRNSEAIKKNVSQPRKASQANGEALDDSVATRTRRGSRRN</sequence>
<evidence type="ECO:0000256" key="6">
    <source>
        <dbReference type="ARBA" id="ARBA00023306"/>
    </source>
</evidence>
<evidence type="ECO:0000313" key="11">
    <source>
        <dbReference type="EnsemblMetazoa" id="CapteP228279"/>
    </source>
</evidence>
<dbReference type="GO" id="GO:0042393">
    <property type="term" value="F:histone binding"/>
    <property type="evidence" value="ECO:0007669"/>
    <property type="project" value="TreeGrafter"/>
</dbReference>
<dbReference type="GO" id="GO:0000779">
    <property type="term" value="C:condensed chromosome, centromeric region"/>
    <property type="evidence" value="ECO:0007669"/>
    <property type="project" value="TreeGrafter"/>
</dbReference>
<keyword evidence="4" id="KW-0226">DNA condensation</keyword>
<organism evidence="10">
    <name type="scientific">Capitella teleta</name>
    <name type="common">Polychaete worm</name>
    <dbReference type="NCBI Taxonomy" id="283909"/>
    <lineage>
        <taxon>Eukaryota</taxon>
        <taxon>Metazoa</taxon>
        <taxon>Spiralia</taxon>
        <taxon>Lophotrochozoa</taxon>
        <taxon>Annelida</taxon>
        <taxon>Polychaeta</taxon>
        <taxon>Sedentaria</taxon>
        <taxon>Scolecida</taxon>
        <taxon>Capitellidae</taxon>
        <taxon>Capitella</taxon>
    </lineage>
</organism>
<gene>
    <name evidence="10" type="ORF">CAPTEDRAFT_228279</name>
</gene>
<keyword evidence="6" id="KW-0131">Cell cycle</keyword>
<dbReference type="PANTHER" id="PTHR14222:SF1">
    <property type="entry name" value="CONDENSIN-2 COMPLEX SUBUNIT D3"/>
    <property type="match status" value="1"/>
</dbReference>
<dbReference type="OrthoDB" id="10263978at2759"/>
<evidence type="ECO:0000256" key="4">
    <source>
        <dbReference type="ARBA" id="ARBA00023067"/>
    </source>
</evidence>
<proteinExistence type="predicted"/>
<dbReference type="Gene3D" id="1.25.10.10">
    <property type="entry name" value="Leucine-rich Repeat Variant"/>
    <property type="match status" value="3"/>
</dbReference>
<dbReference type="OMA" id="KYRQFAV"/>
<evidence type="ECO:0000256" key="5">
    <source>
        <dbReference type="ARBA" id="ARBA00023242"/>
    </source>
</evidence>
<evidence type="ECO:0000256" key="7">
    <source>
        <dbReference type="PROSITE-ProRule" id="PRU00103"/>
    </source>
</evidence>
<feature type="repeat" description="HEAT" evidence="7">
    <location>
        <begin position="519"/>
        <end position="557"/>
    </location>
</feature>
<feature type="region of interest" description="Disordered" evidence="8">
    <location>
        <begin position="1266"/>
        <end position="1288"/>
    </location>
</feature>
<dbReference type="GO" id="GO:0051301">
    <property type="term" value="P:cell division"/>
    <property type="evidence" value="ECO:0007669"/>
    <property type="project" value="UniProtKB-KW"/>
</dbReference>
<dbReference type="Proteomes" id="UP000014760">
    <property type="component" value="Unassembled WGS sequence"/>
</dbReference>
<keyword evidence="12" id="KW-1185">Reference proteome</keyword>
<feature type="domain" description="Condensin complex subunit 1 C-terminal" evidence="9">
    <location>
        <begin position="936"/>
        <end position="1102"/>
    </location>
</feature>
<evidence type="ECO:0000313" key="10">
    <source>
        <dbReference type="EMBL" id="ELU08659.1"/>
    </source>
</evidence>
<dbReference type="InterPro" id="IPR032682">
    <property type="entry name" value="Cnd1_C"/>
</dbReference>
<dbReference type="PROSITE" id="PS50077">
    <property type="entry name" value="HEAT_REPEAT"/>
    <property type="match status" value="1"/>
</dbReference>
<keyword evidence="2" id="KW-0132">Cell division</keyword>
<dbReference type="HOGENOM" id="CLU_002301_0_1_1"/>
<evidence type="ECO:0000259" key="9">
    <source>
        <dbReference type="Pfam" id="PF12717"/>
    </source>
</evidence>
<feature type="region of interest" description="Disordered" evidence="8">
    <location>
        <begin position="1301"/>
        <end position="1330"/>
    </location>
</feature>
<dbReference type="InterPro" id="IPR011989">
    <property type="entry name" value="ARM-like"/>
</dbReference>
<evidence type="ECO:0000256" key="1">
    <source>
        <dbReference type="ARBA" id="ARBA00004123"/>
    </source>
</evidence>
<accession>R7UQ61</accession>
<name>R7UQ61_CAPTE</name>
<dbReference type="GO" id="GO:0005634">
    <property type="term" value="C:nucleus"/>
    <property type="evidence" value="ECO:0007669"/>
    <property type="project" value="UniProtKB-SubCell"/>
</dbReference>
<feature type="compositionally biased region" description="Acidic residues" evidence="8">
    <location>
        <begin position="180"/>
        <end position="197"/>
    </location>
</feature>
<dbReference type="GO" id="GO:0007076">
    <property type="term" value="P:mitotic chromosome condensation"/>
    <property type="evidence" value="ECO:0007669"/>
    <property type="project" value="InterPro"/>
</dbReference>
<dbReference type="STRING" id="283909.R7UQ61"/>
<dbReference type="Pfam" id="PF12717">
    <property type="entry name" value="Cnd1"/>
    <property type="match status" value="1"/>
</dbReference>
<keyword evidence="5" id="KW-0539">Nucleus</keyword>
<evidence type="ECO:0000313" key="12">
    <source>
        <dbReference type="Proteomes" id="UP000014760"/>
    </source>
</evidence>
<dbReference type="EMBL" id="AMQN01006652">
    <property type="status" value="NOT_ANNOTATED_CDS"/>
    <property type="molecule type" value="Genomic_DNA"/>
</dbReference>
<evidence type="ECO:0000256" key="8">
    <source>
        <dbReference type="SAM" id="MobiDB-lite"/>
    </source>
</evidence>
<evidence type="ECO:0000256" key="2">
    <source>
        <dbReference type="ARBA" id="ARBA00022618"/>
    </source>
</evidence>
<keyword evidence="3" id="KW-0498">Mitosis</keyword>
<reference evidence="12" key="1">
    <citation type="submission" date="2012-12" db="EMBL/GenBank/DDBJ databases">
        <authorList>
            <person name="Hellsten U."/>
            <person name="Grimwood J."/>
            <person name="Chapman J.A."/>
            <person name="Shapiro H."/>
            <person name="Aerts A."/>
            <person name="Otillar R.P."/>
            <person name="Terry A.Y."/>
            <person name="Boore J.L."/>
            <person name="Simakov O."/>
            <person name="Marletaz F."/>
            <person name="Cho S.-J."/>
            <person name="Edsinger-Gonzales E."/>
            <person name="Havlak P."/>
            <person name="Kuo D.-H."/>
            <person name="Larsson T."/>
            <person name="Lv J."/>
            <person name="Arendt D."/>
            <person name="Savage R."/>
            <person name="Osoegawa K."/>
            <person name="de Jong P."/>
            <person name="Lindberg D.R."/>
            <person name="Seaver E.C."/>
            <person name="Weisblat D.A."/>
            <person name="Putnam N.H."/>
            <person name="Grigoriev I.V."/>
            <person name="Rokhsar D.S."/>
        </authorList>
    </citation>
    <scope>NUCLEOTIDE SEQUENCE</scope>
    <source>
        <strain evidence="12">I ESC-2004</strain>
    </source>
</reference>